<dbReference type="GO" id="GO:0030170">
    <property type="term" value="F:pyridoxal phosphate binding"/>
    <property type="evidence" value="ECO:0007669"/>
    <property type="project" value="InterPro"/>
</dbReference>
<evidence type="ECO:0000256" key="5">
    <source>
        <dbReference type="ARBA" id="ARBA00022898"/>
    </source>
</evidence>
<dbReference type="Gene3D" id="3.90.1150.10">
    <property type="entry name" value="Aspartate Aminotransferase, domain 1"/>
    <property type="match status" value="1"/>
</dbReference>
<dbReference type="InterPro" id="IPR015424">
    <property type="entry name" value="PyrdxlP-dep_Trfase"/>
</dbReference>
<gene>
    <name evidence="6" type="primary">hisC</name>
    <name evidence="8" type="ORF">COT42_05305</name>
</gene>
<dbReference type="InterPro" id="IPR050106">
    <property type="entry name" value="HistidinolP_aminotransfase"/>
</dbReference>
<keyword evidence="5 6" id="KW-0663">Pyridoxal phosphate</keyword>
<dbReference type="Pfam" id="PF00155">
    <property type="entry name" value="Aminotran_1_2"/>
    <property type="match status" value="1"/>
</dbReference>
<dbReference type="SUPFAM" id="SSF53383">
    <property type="entry name" value="PLP-dependent transferases"/>
    <property type="match status" value="1"/>
</dbReference>
<feature type="modified residue" description="N6-(pyridoxal phosphate)lysine" evidence="6">
    <location>
        <position position="218"/>
    </location>
</feature>
<comment type="caution">
    <text evidence="8">The sequence shown here is derived from an EMBL/GenBank/DDBJ whole genome shotgun (WGS) entry which is preliminary data.</text>
</comment>
<keyword evidence="3 6" id="KW-0032">Aminotransferase</keyword>
<dbReference type="Gene3D" id="3.40.640.10">
    <property type="entry name" value="Type I PLP-dependent aspartate aminotransferase-like (Major domain)"/>
    <property type="match status" value="1"/>
</dbReference>
<dbReference type="AlphaFoldDB" id="A0A2H0XWY6"/>
<dbReference type="EC" id="2.6.1.9" evidence="6"/>
<evidence type="ECO:0000256" key="6">
    <source>
        <dbReference type="HAMAP-Rule" id="MF_01023"/>
    </source>
</evidence>
<dbReference type="GO" id="GO:0004400">
    <property type="term" value="F:histidinol-phosphate transaminase activity"/>
    <property type="evidence" value="ECO:0007669"/>
    <property type="project" value="UniProtKB-UniRule"/>
</dbReference>
<keyword evidence="6" id="KW-0028">Amino-acid biosynthesis</keyword>
<dbReference type="Proteomes" id="UP000231343">
    <property type="component" value="Unassembled WGS sequence"/>
</dbReference>
<comment type="catalytic activity">
    <reaction evidence="6">
        <text>L-histidinol phosphate + 2-oxoglutarate = 3-(imidazol-4-yl)-2-oxopropyl phosphate + L-glutamate</text>
        <dbReference type="Rhea" id="RHEA:23744"/>
        <dbReference type="ChEBI" id="CHEBI:16810"/>
        <dbReference type="ChEBI" id="CHEBI:29985"/>
        <dbReference type="ChEBI" id="CHEBI:57766"/>
        <dbReference type="ChEBI" id="CHEBI:57980"/>
        <dbReference type="EC" id="2.6.1.9"/>
    </reaction>
</comment>
<dbReference type="CDD" id="cd00609">
    <property type="entry name" value="AAT_like"/>
    <property type="match status" value="1"/>
</dbReference>
<evidence type="ECO:0000256" key="3">
    <source>
        <dbReference type="ARBA" id="ARBA00022576"/>
    </source>
</evidence>
<proteinExistence type="inferred from homology"/>
<feature type="domain" description="Aminotransferase class I/classII large" evidence="7">
    <location>
        <begin position="26"/>
        <end position="351"/>
    </location>
</feature>
<dbReference type="HAMAP" id="MF_01023">
    <property type="entry name" value="HisC_aminotrans_2"/>
    <property type="match status" value="1"/>
</dbReference>
<dbReference type="InterPro" id="IPR015422">
    <property type="entry name" value="PyrdxlP-dep_Trfase_small"/>
</dbReference>
<organism evidence="8 9">
    <name type="scientific">Candidatus Saganbacteria bacterium CG08_land_8_20_14_0_20_45_16</name>
    <dbReference type="NCBI Taxonomy" id="2014293"/>
    <lineage>
        <taxon>Bacteria</taxon>
        <taxon>Bacillati</taxon>
        <taxon>Saganbacteria</taxon>
    </lineage>
</organism>
<evidence type="ECO:0000313" key="8">
    <source>
        <dbReference type="EMBL" id="PIS29444.1"/>
    </source>
</evidence>
<dbReference type="InterPro" id="IPR005861">
    <property type="entry name" value="HisP_aminotrans"/>
</dbReference>
<keyword evidence="4 6" id="KW-0808">Transferase</keyword>
<keyword evidence="6" id="KW-0368">Histidine biosynthesis</keyword>
<comment type="cofactor">
    <cofactor evidence="1 6">
        <name>pyridoxal 5'-phosphate</name>
        <dbReference type="ChEBI" id="CHEBI:597326"/>
    </cofactor>
</comment>
<dbReference type="PANTHER" id="PTHR43643">
    <property type="entry name" value="HISTIDINOL-PHOSPHATE AMINOTRANSFERASE 2"/>
    <property type="match status" value="1"/>
</dbReference>
<comment type="pathway">
    <text evidence="6">Amino-acid biosynthesis; L-histidine biosynthesis; L-histidine from 5-phospho-alpha-D-ribose 1-diphosphate: step 7/9.</text>
</comment>
<reference evidence="8 9" key="1">
    <citation type="submission" date="2017-09" db="EMBL/GenBank/DDBJ databases">
        <title>Depth-based differentiation of microbial function through sediment-hosted aquifers and enrichment of novel symbionts in the deep terrestrial subsurface.</title>
        <authorList>
            <person name="Probst A.J."/>
            <person name="Ladd B."/>
            <person name="Jarett J.K."/>
            <person name="Geller-Mcgrath D.E."/>
            <person name="Sieber C.M."/>
            <person name="Emerson J.B."/>
            <person name="Anantharaman K."/>
            <person name="Thomas B.C."/>
            <person name="Malmstrom R."/>
            <person name="Stieglmeier M."/>
            <person name="Klingl A."/>
            <person name="Woyke T."/>
            <person name="Ryan C.M."/>
            <person name="Banfield J.F."/>
        </authorList>
    </citation>
    <scope>NUCLEOTIDE SEQUENCE [LARGE SCALE GENOMIC DNA]</scope>
    <source>
        <strain evidence="8">CG08_land_8_20_14_0_20_45_16</strain>
    </source>
</reference>
<accession>A0A2H0XWY6</accession>
<dbReference type="PANTHER" id="PTHR43643:SF3">
    <property type="entry name" value="HISTIDINOL-PHOSPHATE AMINOTRANSFERASE"/>
    <property type="match status" value="1"/>
</dbReference>
<comment type="similarity">
    <text evidence="6">Belongs to the class-II pyridoxal-phosphate-dependent aminotransferase family. Histidinol-phosphate aminotransferase subfamily.</text>
</comment>
<evidence type="ECO:0000313" key="9">
    <source>
        <dbReference type="Proteomes" id="UP000231343"/>
    </source>
</evidence>
<sequence length="360" mass="39694">MFEQLIRQAVNNIKDYTPGKNPSQPGVVKLASNENPFGPSPLALAAIAKEAKNLHIYPDQKSLALRAALAKQLNLHEDNVIIGNGSDEIMQLAAATFLKPGEEVLIPGHTFSLYETFTHLFDGQPVVVDLKDKEQDLAAMAKAITQKTKLIFLCNPHNPTGTMISAANLASFLTSVPENVLVILDEAYVEFADAKDFPNTLALVKELPNVLVLRTFSKYFGLAGLRVGYGLSSTELVKYMFRVKPPFNVNRLAQAGALAALEDKTFLEQTYKNNLKGRDYLFTELDKLGLEYKKTQANFVFIKVKQPADELFLQLMKQGVIVRPLTSFGLPEAIRVSIGTKEQNKKFIQALALQKAQAAG</sequence>
<evidence type="ECO:0000256" key="1">
    <source>
        <dbReference type="ARBA" id="ARBA00001933"/>
    </source>
</evidence>
<dbReference type="EMBL" id="PEYM01000085">
    <property type="protein sequence ID" value="PIS29444.1"/>
    <property type="molecule type" value="Genomic_DNA"/>
</dbReference>
<dbReference type="InterPro" id="IPR015421">
    <property type="entry name" value="PyrdxlP-dep_Trfase_major"/>
</dbReference>
<dbReference type="InterPro" id="IPR004839">
    <property type="entry name" value="Aminotransferase_I/II_large"/>
</dbReference>
<evidence type="ECO:0000256" key="4">
    <source>
        <dbReference type="ARBA" id="ARBA00022679"/>
    </source>
</evidence>
<evidence type="ECO:0000259" key="7">
    <source>
        <dbReference type="Pfam" id="PF00155"/>
    </source>
</evidence>
<dbReference type="GO" id="GO:0000105">
    <property type="term" value="P:L-histidine biosynthetic process"/>
    <property type="evidence" value="ECO:0007669"/>
    <property type="project" value="UniProtKB-UniRule"/>
</dbReference>
<protein>
    <recommendedName>
        <fullName evidence="6">Histidinol-phosphate aminotransferase</fullName>
        <ecNumber evidence="6">2.6.1.9</ecNumber>
    </recommendedName>
    <alternativeName>
        <fullName evidence="6">Imidazole acetol-phosphate transaminase</fullName>
    </alternativeName>
</protein>
<dbReference type="NCBIfam" id="TIGR01141">
    <property type="entry name" value="hisC"/>
    <property type="match status" value="1"/>
</dbReference>
<dbReference type="UniPathway" id="UPA00031">
    <property type="reaction ID" value="UER00012"/>
</dbReference>
<evidence type="ECO:0000256" key="2">
    <source>
        <dbReference type="ARBA" id="ARBA00011738"/>
    </source>
</evidence>
<name>A0A2H0XWY6_UNCSA</name>
<comment type="subunit">
    <text evidence="2 6">Homodimer.</text>
</comment>